<feature type="region of interest" description="Disordered" evidence="2">
    <location>
        <begin position="181"/>
        <end position="209"/>
    </location>
</feature>
<feature type="compositionally biased region" description="Low complexity" evidence="2">
    <location>
        <begin position="395"/>
        <end position="404"/>
    </location>
</feature>
<comment type="caution">
    <text evidence="4">The sequence shown here is derived from an EMBL/GenBank/DDBJ whole genome shotgun (WGS) entry which is preliminary data.</text>
</comment>
<evidence type="ECO:0000256" key="3">
    <source>
        <dbReference type="SAM" id="Phobius"/>
    </source>
</evidence>
<dbReference type="RefSeq" id="XP_038745151.1">
    <property type="nucleotide sequence ID" value="XM_038889339.1"/>
</dbReference>
<feature type="compositionally biased region" description="Basic and acidic residues" evidence="2">
    <location>
        <begin position="971"/>
        <end position="985"/>
    </location>
</feature>
<proteinExistence type="predicted"/>
<keyword evidence="5" id="KW-1185">Reference proteome</keyword>
<evidence type="ECO:0000313" key="4">
    <source>
        <dbReference type="EMBL" id="KAF9875690.1"/>
    </source>
</evidence>
<feature type="compositionally biased region" description="Low complexity" evidence="2">
    <location>
        <begin position="187"/>
        <end position="209"/>
    </location>
</feature>
<sequence length="1146" mass="121935">MFESVAELLDRCLQKVLALFPPAAIGILGLLGMILLPSVMDELYNLWTKCVLLYVDLFVRICVALSEVKPGSGQEPRTPGTWPVMPPGTPHPEVCQHHTHDQNAPCVSDACKNEKDKLRDEIETLRQENTVLKDRLVVKEKRTSGRMVPTSVAFKHPNSKTSRLRRQFSSKQTNAKLDAVDLPPSAPAAISRAPPASDDVVTPVSPSSPASTVVITSIPPASPRPVFVAASSPAVVAPSAPSSPLAIAPISPASPAVTPAIVEAASPAVATPALFIPSATVSPVALAPDSPLSDVLPSLGEYVENDKNEDDEKEFKEKRSDKGNAEDLEVYHKDDTDDDDDDDEDEDGNGPEGGSAALQLKLAPSLAPSSASTVAPAPSPPSAPIRAPSPPPSVPVIAPALPSVDSSLGFPIPVAASSSASASDLVLALADPDCGSVPPSPAAPNSPEKRKRKSSGPHSPIRTTPAPTSKAIADAYHTPVGIPEDMEGVVREAEYVKDEDNHNDVDQMDEDEISRPPTPMDWGTYIDEDIDIYDATPSLRAVVGDEDLEMAILPEPAMDTNVTELQIAVDREVEMDSGLIQPPVAAPRLLAETPDPTTLVLAPAVQVDVSASRFSTEMCGPLIQEQAVVSVPAPVTPVAAPASRMTTPSPTRYLDETLDDFSPTLPPSPGSFGGPAFPSSPVSETSPGSFALSPSSLILSPSSLVLSPSSPVLSPSSVVLSPAFSLSPVLEDLNNEETEAQTETDAGVIVEEVKADDSEATPRAPASPIVAPSSPLASWTVPWTPTPAPRVVAMAPAPSTPAIPTRRDVTPAPPTTPASSRTVVRPPPPPGVFRRPARSANPLLAPRRKPKPQVPRTKDAPCAQLGQDGRPIRSRAPSPALEPSAPAPTTAPAPAFGGFSPSPSPAGPRLAIFPISGPMPATPTPPSRRLYPSTPAVKRTLSSAEADYSPPHIVNFQGRAIAQLPARAKKERSAADEEGRRQEAARARMAWKQRVEELERQEASRAAEEAPRARMPRVGAITEEVAPLNNSLLTVGSDELHAELRHILSPLYGILDRPTPDCPDGRTLKAYDRSELQWRALRMWRASLEQPDGTFLTRVHFEGLVNMWMEEFLDLLVRIRILIKDEEEIEAILDEWRGEVDHQGRR</sequence>
<reference evidence="4" key="1">
    <citation type="submission" date="2020-03" db="EMBL/GenBank/DDBJ databases">
        <authorList>
            <person name="He L."/>
        </authorList>
    </citation>
    <scope>NUCLEOTIDE SEQUENCE</scope>
    <source>
        <strain evidence="4">CkLH20</strain>
    </source>
</reference>
<feature type="region of interest" description="Disordered" evidence="2">
    <location>
        <begin position="302"/>
        <end position="414"/>
    </location>
</feature>
<gene>
    <name evidence="4" type="ORF">CkaCkLH20_06622</name>
</gene>
<keyword evidence="3" id="KW-0472">Membrane</keyword>
<feature type="coiled-coil region" evidence="1">
    <location>
        <begin position="108"/>
        <end position="142"/>
    </location>
</feature>
<organism evidence="4 5">
    <name type="scientific">Colletotrichum karsti</name>
    <dbReference type="NCBI Taxonomy" id="1095194"/>
    <lineage>
        <taxon>Eukaryota</taxon>
        <taxon>Fungi</taxon>
        <taxon>Dikarya</taxon>
        <taxon>Ascomycota</taxon>
        <taxon>Pezizomycotina</taxon>
        <taxon>Sordariomycetes</taxon>
        <taxon>Hypocreomycetidae</taxon>
        <taxon>Glomerellales</taxon>
        <taxon>Glomerellaceae</taxon>
        <taxon>Colletotrichum</taxon>
        <taxon>Colletotrichum boninense species complex</taxon>
    </lineage>
</organism>
<feature type="region of interest" description="Disordered" evidence="2">
    <location>
        <begin position="639"/>
        <end position="691"/>
    </location>
</feature>
<reference evidence="4" key="2">
    <citation type="submission" date="2020-11" db="EMBL/GenBank/DDBJ databases">
        <title>Whole genome sequencing of Colletotrichum sp.</title>
        <authorList>
            <person name="Li H."/>
        </authorList>
    </citation>
    <scope>NUCLEOTIDE SEQUENCE</scope>
    <source>
        <strain evidence="4">CkLH20</strain>
    </source>
</reference>
<feature type="compositionally biased region" description="Acidic residues" evidence="2">
    <location>
        <begin position="336"/>
        <end position="349"/>
    </location>
</feature>
<feature type="region of interest" description="Disordered" evidence="2">
    <location>
        <begin position="965"/>
        <end position="985"/>
    </location>
</feature>
<dbReference type="GeneID" id="62162413"/>
<feature type="compositionally biased region" description="Low complexity" evidence="2">
    <location>
        <begin position="355"/>
        <end position="376"/>
    </location>
</feature>
<keyword evidence="3" id="KW-0812">Transmembrane</keyword>
<evidence type="ECO:0000313" key="5">
    <source>
        <dbReference type="Proteomes" id="UP000781932"/>
    </source>
</evidence>
<accession>A0A9P6I4I1</accession>
<protein>
    <submittedName>
        <fullName evidence="4">Uncharacterized protein</fullName>
    </submittedName>
</protein>
<feature type="compositionally biased region" description="Low complexity" evidence="2">
    <location>
        <begin position="674"/>
        <end position="691"/>
    </location>
</feature>
<feature type="region of interest" description="Disordered" evidence="2">
    <location>
        <begin position="430"/>
        <end position="472"/>
    </location>
</feature>
<evidence type="ECO:0000256" key="2">
    <source>
        <dbReference type="SAM" id="MobiDB-lite"/>
    </source>
</evidence>
<dbReference type="AlphaFoldDB" id="A0A9P6I4I1"/>
<feature type="compositionally biased region" description="Pro residues" evidence="2">
    <location>
        <begin position="377"/>
        <end position="394"/>
    </location>
</feature>
<dbReference type="OrthoDB" id="4848629at2759"/>
<dbReference type="Proteomes" id="UP000781932">
    <property type="component" value="Unassembled WGS sequence"/>
</dbReference>
<keyword evidence="3" id="KW-1133">Transmembrane helix</keyword>
<feature type="region of interest" description="Disordered" evidence="2">
    <location>
        <begin position="792"/>
        <end position="933"/>
    </location>
</feature>
<feature type="transmembrane region" description="Helical" evidence="3">
    <location>
        <begin position="20"/>
        <end position="39"/>
    </location>
</feature>
<dbReference type="EMBL" id="JAATWM020000020">
    <property type="protein sequence ID" value="KAF9875690.1"/>
    <property type="molecule type" value="Genomic_DNA"/>
</dbReference>
<keyword evidence="1" id="KW-0175">Coiled coil</keyword>
<feature type="compositionally biased region" description="Basic and acidic residues" evidence="2">
    <location>
        <begin position="313"/>
        <end position="335"/>
    </location>
</feature>
<evidence type="ECO:0000256" key="1">
    <source>
        <dbReference type="SAM" id="Coils"/>
    </source>
</evidence>
<feature type="compositionally biased region" description="Low complexity" evidence="2">
    <location>
        <begin position="892"/>
        <end position="901"/>
    </location>
</feature>
<name>A0A9P6I4I1_9PEZI</name>